<dbReference type="EC" id="3.1.2.2" evidence="16"/>
<evidence type="ECO:0000256" key="13">
    <source>
        <dbReference type="ARBA" id="ARBA00035852"/>
    </source>
</evidence>
<name>A0ABW9G295_9GAMM</name>
<comment type="catalytic activity">
    <reaction evidence="20">
        <text>hexadecanoyl-CoA + H2O = hexadecanoate + CoA + H(+)</text>
        <dbReference type="Rhea" id="RHEA:16645"/>
        <dbReference type="ChEBI" id="CHEBI:7896"/>
        <dbReference type="ChEBI" id="CHEBI:15377"/>
        <dbReference type="ChEBI" id="CHEBI:15378"/>
        <dbReference type="ChEBI" id="CHEBI:57287"/>
        <dbReference type="ChEBI" id="CHEBI:57379"/>
        <dbReference type="EC" id="3.1.2.2"/>
    </reaction>
    <physiologicalReaction direction="left-to-right" evidence="20">
        <dbReference type="Rhea" id="RHEA:16646"/>
    </physiologicalReaction>
</comment>
<comment type="catalytic activity">
    <reaction evidence="21">
        <text>decanoyl-CoA + H2O = decanoate + CoA + H(+)</text>
        <dbReference type="Rhea" id="RHEA:40059"/>
        <dbReference type="ChEBI" id="CHEBI:15377"/>
        <dbReference type="ChEBI" id="CHEBI:15378"/>
        <dbReference type="ChEBI" id="CHEBI:27689"/>
        <dbReference type="ChEBI" id="CHEBI:57287"/>
        <dbReference type="ChEBI" id="CHEBI:61430"/>
    </reaction>
    <physiologicalReaction direction="left-to-right" evidence="21">
        <dbReference type="Rhea" id="RHEA:40060"/>
    </physiologicalReaction>
</comment>
<keyword evidence="26" id="KW-1185">Reference proteome</keyword>
<proteinExistence type="inferred from homology"/>
<sequence length="140" mass="15892">MSSISQQEDTHSHCVACGPVHLIPSLGLRFEWLDQNTIHSRFFVDKRYQGYDTILHGGVSSTLLDAAMTHHLIDRQIEAMTADLQVRFMIPVKVGLTVSIYAMQQRQKHGVYWMSSLLYSEEHGVHARAKARFMLAHVAS</sequence>
<evidence type="ECO:0000256" key="8">
    <source>
        <dbReference type="ARBA" id="ARBA00022832"/>
    </source>
</evidence>
<evidence type="ECO:0000313" key="26">
    <source>
        <dbReference type="Proteomes" id="UP001629953"/>
    </source>
</evidence>
<dbReference type="CDD" id="cd03443">
    <property type="entry name" value="PaaI_thioesterase"/>
    <property type="match status" value="1"/>
</dbReference>
<evidence type="ECO:0000256" key="5">
    <source>
        <dbReference type="ARBA" id="ARBA00022490"/>
    </source>
</evidence>
<evidence type="ECO:0000256" key="21">
    <source>
        <dbReference type="ARBA" id="ARBA00047969"/>
    </source>
</evidence>
<protein>
    <recommendedName>
        <fullName evidence="17">Acyl-coenzyme A thioesterase THEM4</fullName>
        <ecNumber evidence="16">3.1.2.2</ecNumber>
    </recommendedName>
    <alternativeName>
        <fullName evidence="18">Thioesterase superfamily member 4</fullName>
    </alternativeName>
</protein>
<organism evidence="25 26">
    <name type="scientific">Celerinatantimonas yamalensis</name>
    <dbReference type="NCBI Taxonomy" id="559956"/>
    <lineage>
        <taxon>Bacteria</taxon>
        <taxon>Pseudomonadati</taxon>
        <taxon>Pseudomonadota</taxon>
        <taxon>Gammaproteobacteria</taxon>
        <taxon>Celerinatantimonadaceae</taxon>
        <taxon>Celerinatantimonas</taxon>
    </lineage>
</organism>
<evidence type="ECO:0000256" key="1">
    <source>
        <dbReference type="ARBA" id="ARBA00004170"/>
    </source>
</evidence>
<feature type="domain" description="Thioesterase" evidence="24">
    <location>
        <begin position="54"/>
        <end position="103"/>
    </location>
</feature>
<evidence type="ECO:0000256" key="3">
    <source>
        <dbReference type="ARBA" id="ARBA00004632"/>
    </source>
</evidence>
<keyword evidence="10" id="KW-0443">Lipid metabolism</keyword>
<evidence type="ECO:0000256" key="18">
    <source>
        <dbReference type="ARBA" id="ARBA00043210"/>
    </source>
</evidence>
<keyword evidence="8" id="KW-0276">Fatty acid metabolism</keyword>
<evidence type="ECO:0000256" key="15">
    <source>
        <dbReference type="ARBA" id="ARBA00038456"/>
    </source>
</evidence>
<evidence type="ECO:0000256" key="19">
    <source>
        <dbReference type="ARBA" id="ARBA00047588"/>
    </source>
</evidence>
<evidence type="ECO:0000256" key="2">
    <source>
        <dbReference type="ARBA" id="ARBA00004496"/>
    </source>
</evidence>
<evidence type="ECO:0000313" key="25">
    <source>
        <dbReference type="EMBL" id="MFM2483597.1"/>
    </source>
</evidence>
<keyword evidence="11" id="KW-0472">Membrane</keyword>
<dbReference type="Proteomes" id="UP001629953">
    <property type="component" value="Unassembled WGS sequence"/>
</dbReference>
<evidence type="ECO:0000256" key="12">
    <source>
        <dbReference type="ARBA" id="ARBA00023273"/>
    </source>
</evidence>
<comment type="catalytic activity">
    <reaction evidence="13">
        <text>(5Z,8Z,11Z,14Z)-eicosatetraenoyl-CoA + H2O = (5Z,8Z,11Z,14Z)-eicosatetraenoate + CoA + H(+)</text>
        <dbReference type="Rhea" id="RHEA:40151"/>
        <dbReference type="ChEBI" id="CHEBI:15377"/>
        <dbReference type="ChEBI" id="CHEBI:15378"/>
        <dbReference type="ChEBI" id="CHEBI:32395"/>
        <dbReference type="ChEBI" id="CHEBI:57287"/>
        <dbReference type="ChEBI" id="CHEBI:57368"/>
    </reaction>
    <physiologicalReaction direction="left-to-right" evidence="13">
        <dbReference type="Rhea" id="RHEA:40152"/>
    </physiologicalReaction>
</comment>
<dbReference type="RefSeq" id="WP_408621708.1">
    <property type="nucleotide sequence ID" value="NZ_JBEQCT010000001.1"/>
</dbReference>
<keyword evidence="9" id="KW-0809">Transit peptide</keyword>
<comment type="subcellular location">
    <subcellularLocation>
        <location evidence="3">Cell projection</location>
        <location evidence="3">Ruffle membrane</location>
    </subcellularLocation>
    <subcellularLocation>
        <location evidence="2">Cytoplasm</location>
    </subcellularLocation>
    <subcellularLocation>
        <location evidence="1">Membrane</location>
        <topology evidence="1">Peripheral membrane protein</topology>
    </subcellularLocation>
</comment>
<comment type="catalytic activity">
    <reaction evidence="19">
        <text>octanoyl-CoA + H2O = octanoate + CoA + H(+)</text>
        <dbReference type="Rhea" id="RHEA:30143"/>
        <dbReference type="ChEBI" id="CHEBI:15377"/>
        <dbReference type="ChEBI" id="CHEBI:15378"/>
        <dbReference type="ChEBI" id="CHEBI:25646"/>
        <dbReference type="ChEBI" id="CHEBI:57287"/>
        <dbReference type="ChEBI" id="CHEBI:57386"/>
    </reaction>
    <physiologicalReaction direction="left-to-right" evidence="19">
        <dbReference type="Rhea" id="RHEA:30144"/>
    </physiologicalReaction>
</comment>
<keyword evidence="12" id="KW-0966">Cell projection</keyword>
<evidence type="ECO:0000256" key="20">
    <source>
        <dbReference type="ARBA" id="ARBA00047734"/>
    </source>
</evidence>
<dbReference type="Pfam" id="PF03061">
    <property type="entry name" value="4HBT"/>
    <property type="match status" value="1"/>
</dbReference>
<evidence type="ECO:0000256" key="11">
    <source>
        <dbReference type="ARBA" id="ARBA00023136"/>
    </source>
</evidence>
<evidence type="ECO:0000256" key="17">
    <source>
        <dbReference type="ARBA" id="ARBA00040123"/>
    </source>
</evidence>
<evidence type="ECO:0000256" key="6">
    <source>
        <dbReference type="ARBA" id="ARBA00022703"/>
    </source>
</evidence>
<comment type="catalytic activity">
    <reaction evidence="23">
        <text>tetradecanoyl-CoA + H2O = tetradecanoate + CoA + H(+)</text>
        <dbReference type="Rhea" id="RHEA:40119"/>
        <dbReference type="ChEBI" id="CHEBI:15377"/>
        <dbReference type="ChEBI" id="CHEBI:15378"/>
        <dbReference type="ChEBI" id="CHEBI:30807"/>
        <dbReference type="ChEBI" id="CHEBI:57287"/>
        <dbReference type="ChEBI" id="CHEBI:57385"/>
    </reaction>
    <physiologicalReaction direction="left-to-right" evidence="23">
        <dbReference type="Rhea" id="RHEA:40120"/>
    </physiologicalReaction>
</comment>
<dbReference type="InterPro" id="IPR006683">
    <property type="entry name" value="Thioestr_dom"/>
</dbReference>
<gene>
    <name evidence="25" type="ORF">ABUE30_00640</name>
</gene>
<dbReference type="Gene3D" id="3.10.129.10">
    <property type="entry name" value="Hotdog Thioesterase"/>
    <property type="match status" value="1"/>
</dbReference>
<keyword evidence="7 25" id="KW-0378">Hydrolase</keyword>
<evidence type="ECO:0000256" key="23">
    <source>
        <dbReference type="ARBA" id="ARBA00048180"/>
    </source>
</evidence>
<accession>A0ABW9G295</accession>
<dbReference type="PANTHER" id="PTHR12418">
    <property type="entry name" value="ACYL-COENZYME A THIOESTERASE THEM4"/>
    <property type="match status" value="1"/>
</dbReference>
<comment type="catalytic activity">
    <reaction evidence="14">
        <text>(9Z)-octadecenoyl-CoA + H2O = (9Z)-octadecenoate + CoA + H(+)</text>
        <dbReference type="Rhea" id="RHEA:40139"/>
        <dbReference type="ChEBI" id="CHEBI:15377"/>
        <dbReference type="ChEBI" id="CHEBI:15378"/>
        <dbReference type="ChEBI" id="CHEBI:30823"/>
        <dbReference type="ChEBI" id="CHEBI:57287"/>
        <dbReference type="ChEBI" id="CHEBI:57387"/>
    </reaction>
    <physiologicalReaction direction="left-to-right" evidence="14">
        <dbReference type="Rhea" id="RHEA:40140"/>
    </physiologicalReaction>
</comment>
<evidence type="ECO:0000256" key="4">
    <source>
        <dbReference type="ARBA" id="ARBA00022475"/>
    </source>
</evidence>
<evidence type="ECO:0000256" key="7">
    <source>
        <dbReference type="ARBA" id="ARBA00022801"/>
    </source>
</evidence>
<keyword evidence="5" id="KW-0963">Cytoplasm</keyword>
<evidence type="ECO:0000259" key="24">
    <source>
        <dbReference type="Pfam" id="PF03061"/>
    </source>
</evidence>
<reference evidence="25 26" key="1">
    <citation type="journal article" date="2013" name="Int. J. Syst. Evol. Microbiol.">
        <title>Celerinatantimonas yamalensis sp. nov., a cold-adapted diazotrophic bacterium from a cold permafrost brine.</title>
        <authorList>
            <person name="Shcherbakova V."/>
            <person name="Chuvilskaya N."/>
            <person name="Rivkina E."/>
            <person name="Demidov N."/>
            <person name="Uchaeva V."/>
            <person name="Suetin S."/>
            <person name="Suzina N."/>
            <person name="Gilichinsky D."/>
        </authorList>
    </citation>
    <scope>NUCLEOTIDE SEQUENCE [LARGE SCALE GENOMIC DNA]</scope>
    <source>
        <strain evidence="25 26">C7</strain>
    </source>
</reference>
<comment type="caution">
    <text evidence="25">The sequence shown here is derived from an EMBL/GenBank/DDBJ whole genome shotgun (WGS) entry which is preliminary data.</text>
</comment>
<dbReference type="SUPFAM" id="SSF54637">
    <property type="entry name" value="Thioesterase/thiol ester dehydrase-isomerase"/>
    <property type="match status" value="1"/>
</dbReference>
<comment type="similarity">
    <text evidence="15">Belongs to the THEM4/THEM5 thioesterase family.</text>
</comment>
<keyword evidence="6" id="KW-0053">Apoptosis</keyword>
<dbReference type="PANTHER" id="PTHR12418:SF19">
    <property type="entry name" value="ACYL-COENZYME A THIOESTERASE THEM4"/>
    <property type="match status" value="1"/>
</dbReference>
<evidence type="ECO:0000256" key="10">
    <source>
        <dbReference type="ARBA" id="ARBA00023098"/>
    </source>
</evidence>
<dbReference type="GO" id="GO:0016787">
    <property type="term" value="F:hydrolase activity"/>
    <property type="evidence" value="ECO:0007669"/>
    <property type="project" value="UniProtKB-KW"/>
</dbReference>
<evidence type="ECO:0000256" key="16">
    <source>
        <dbReference type="ARBA" id="ARBA00038848"/>
    </source>
</evidence>
<evidence type="ECO:0000256" key="14">
    <source>
        <dbReference type="ARBA" id="ARBA00037002"/>
    </source>
</evidence>
<dbReference type="InterPro" id="IPR052365">
    <property type="entry name" value="THEM4/THEM5_acyl-CoA_thioest"/>
</dbReference>
<keyword evidence="4" id="KW-1003">Cell membrane</keyword>
<evidence type="ECO:0000256" key="22">
    <source>
        <dbReference type="ARBA" id="ARBA00048074"/>
    </source>
</evidence>
<dbReference type="EMBL" id="JBEQCT010000001">
    <property type="protein sequence ID" value="MFM2483597.1"/>
    <property type="molecule type" value="Genomic_DNA"/>
</dbReference>
<comment type="catalytic activity">
    <reaction evidence="22">
        <text>dodecanoyl-CoA + H2O = dodecanoate + CoA + H(+)</text>
        <dbReference type="Rhea" id="RHEA:30135"/>
        <dbReference type="ChEBI" id="CHEBI:15377"/>
        <dbReference type="ChEBI" id="CHEBI:15378"/>
        <dbReference type="ChEBI" id="CHEBI:18262"/>
        <dbReference type="ChEBI" id="CHEBI:57287"/>
        <dbReference type="ChEBI" id="CHEBI:57375"/>
    </reaction>
    <physiologicalReaction direction="left-to-right" evidence="22">
        <dbReference type="Rhea" id="RHEA:30136"/>
    </physiologicalReaction>
</comment>
<dbReference type="InterPro" id="IPR029069">
    <property type="entry name" value="HotDog_dom_sf"/>
</dbReference>
<evidence type="ECO:0000256" key="9">
    <source>
        <dbReference type="ARBA" id="ARBA00022946"/>
    </source>
</evidence>